<evidence type="ECO:0000313" key="3">
    <source>
        <dbReference type="Proteomes" id="UP000789570"/>
    </source>
</evidence>
<comment type="caution">
    <text evidence="2">The sequence shown here is derived from an EMBL/GenBank/DDBJ whole genome shotgun (WGS) entry which is preliminary data.</text>
</comment>
<accession>A0A9N9BPB2</accession>
<name>A0A9N9BPB2_9GLOM</name>
<keyword evidence="3" id="KW-1185">Reference proteome</keyword>
<evidence type="ECO:0000256" key="1">
    <source>
        <dbReference type="SAM" id="MobiDB-lite"/>
    </source>
</evidence>
<reference evidence="2" key="1">
    <citation type="submission" date="2021-06" db="EMBL/GenBank/DDBJ databases">
        <authorList>
            <person name="Kallberg Y."/>
            <person name="Tangrot J."/>
            <person name="Rosling A."/>
        </authorList>
    </citation>
    <scope>NUCLEOTIDE SEQUENCE</scope>
    <source>
        <strain evidence="2">UK204</strain>
    </source>
</reference>
<dbReference type="AlphaFoldDB" id="A0A9N9BPB2"/>
<organism evidence="2 3">
    <name type="scientific">Funneliformis caledonium</name>
    <dbReference type="NCBI Taxonomy" id="1117310"/>
    <lineage>
        <taxon>Eukaryota</taxon>
        <taxon>Fungi</taxon>
        <taxon>Fungi incertae sedis</taxon>
        <taxon>Mucoromycota</taxon>
        <taxon>Glomeromycotina</taxon>
        <taxon>Glomeromycetes</taxon>
        <taxon>Glomerales</taxon>
        <taxon>Glomeraceae</taxon>
        <taxon>Funneliformis</taxon>
    </lineage>
</organism>
<proteinExistence type="predicted"/>
<gene>
    <name evidence="2" type="ORF">FCALED_LOCUS7208</name>
</gene>
<feature type="compositionally biased region" description="Polar residues" evidence="1">
    <location>
        <begin position="16"/>
        <end position="30"/>
    </location>
</feature>
<sequence>MSYRRKKDSARGNRGSGSDASQRPIGNNRDQVVRNPLDIERENDDFMQGKVMPMLETLVLRNSLADNNTSQAELLRDDPNSFIPTSIGQFFLVLVRLCNFMLSRLKEAASNETMHNIDQKMSEEPREIVLFTGKDQRN</sequence>
<evidence type="ECO:0000313" key="2">
    <source>
        <dbReference type="EMBL" id="CAG8573375.1"/>
    </source>
</evidence>
<dbReference type="OrthoDB" id="2423195at2759"/>
<dbReference type="EMBL" id="CAJVPQ010001867">
    <property type="protein sequence ID" value="CAG8573375.1"/>
    <property type="molecule type" value="Genomic_DNA"/>
</dbReference>
<feature type="region of interest" description="Disordered" evidence="1">
    <location>
        <begin position="1"/>
        <end position="40"/>
    </location>
</feature>
<dbReference type="Proteomes" id="UP000789570">
    <property type="component" value="Unassembled WGS sequence"/>
</dbReference>
<protein>
    <submittedName>
        <fullName evidence="2">3094_t:CDS:1</fullName>
    </submittedName>
</protein>